<proteinExistence type="inferred from homology"/>
<comment type="caution">
    <text evidence="6">The sequence shown here is derived from an EMBL/GenBank/DDBJ whole genome shotgun (WGS) entry which is preliminary data.</text>
</comment>
<dbReference type="GO" id="GO:0005654">
    <property type="term" value="C:nucleoplasm"/>
    <property type="evidence" value="ECO:0007669"/>
    <property type="project" value="UniProtKB-ARBA"/>
</dbReference>
<dbReference type="InterPro" id="IPR036388">
    <property type="entry name" value="WH-like_DNA-bd_sf"/>
</dbReference>
<evidence type="ECO:0008006" key="10">
    <source>
        <dbReference type="Google" id="ProtNLM"/>
    </source>
</evidence>
<dbReference type="Proteomes" id="UP000639772">
    <property type="component" value="Chromosome 7"/>
</dbReference>
<dbReference type="OrthoDB" id="613763at2759"/>
<evidence type="ECO:0000313" key="6">
    <source>
        <dbReference type="EMBL" id="KAG0473177.1"/>
    </source>
</evidence>
<comment type="similarity">
    <text evidence="2">Belongs to the eukaryotic RPC34/RPC39 RNA polymerase subunit family.</text>
</comment>
<evidence type="ECO:0000256" key="2">
    <source>
        <dbReference type="ARBA" id="ARBA00011038"/>
    </source>
</evidence>
<keyword evidence="4" id="KW-0804">Transcription</keyword>
<dbReference type="Pfam" id="PF05158">
    <property type="entry name" value="RNA_pol_Rpc34"/>
    <property type="match status" value="2"/>
</dbReference>
<dbReference type="PANTHER" id="PTHR12780">
    <property type="entry name" value="RNA POLYMERASE III DNA DIRECTED , 39KD SUBUNIT-RELATED"/>
    <property type="match status" value="1"/>
</dbReference>
<dbReference type="Proteomes" id="UP000636800">
    <property type="component" value="Chromosome 7"/>
</dbReference>
<reference evidence="8 9" key="1">
    <citation type="journal article" date="2020" name="Nat. Food">
        <title>A phased Vanilla planifolia genome enables genetic improvement of flavour and production.</title>
        <authorList>
            <person name="Hasing T."/>
            <person name="Tang H."/>
            <person name="Brym M."/>
            <person name="Khazi F."/>
            <person name="Huang T."/>
            <person name="Chambers A.H."/>
        </authorList>
    </citation>
    <scope>NUCLEOTIDE SEQUENCE [LARGE SCALE GENOMIC DNA]</scope>
    <source>
        <tissue evidence="6">Leaf</tissue>
    </source>
</reference>
<keyword evidence="8" id="KW-1185">Reference proteome</keyword>
<evidence type="ECO:0000256" key="5">
    <source>
        <dbReference type="ARBA" id="ARBA00023242"/>
    </source>
</evidence>
<dbReference type="FunFam" id="1.10.10.10:FF:000116">
    <property type="entry name" value="DNA-directed RNA polymerase III subunit RPC6"/>
    <property type="match status" value="1"/>
</dbReference>
<dbReference type="GO" id="GO:0005666">
    <property type="term" value="C:RNA polymerase III complex"/>
    <property type="evidence" value="ECO:0007669"/>
    <property type="project" value="InterPro"/>
</dbReference>
<dbReference type="SUPFAM" id="SSF46785">
    <property type="entry name" value="Winged helix' DNA-binding domain"/>
    <property type="match status" value="1"/>
</dbReference>
<dbReference type="Gene3D" id="1.10.10.10">
    <property type="entry name" value="Winged helix-like DNA-binding domain superfamily/Winged helix DNA-binding domain"/>
    <property type="match status" value="1"/>
</dbReference>
<keyword evidence="3" id="KW-0240">DNA-directed RNA polymerase</keyword>
<evidence type="ECO:0000313" key="8">
    <source>
        <dbReference type="Proteomes" id="UP000636800"/>
    </source>
</evidence>
<dbReference type="AlphaFoldDB" id="A0A835QQQ7"/>
<organism evidence="6 8">
    <name type="scientific">Vanilla planifolia</name>
    <name type="common">Vanilla</name>
    <dbReference type="NCBI Taxonomy" id="51239"/>
    <lineage>
        <taxon>Eukaryota</taxon>
        <taxon>Viridiplantae</taxon>
        <taxon>Streptophyta</taxon>
        <taxon>Embryophyta</taxon>
        <taxon>Tracheophyta</taxon>
        <taxon>Spermatophyta</taxon>
        <taxon>Magnoliopsida</taxon>
        <taxon>Liliopsida</taxon>
        <taxon>Asparagales</taxon>
        <taxon>Orchidaceae</taxon>
        <taxon>Vanilloideae</taxon>
        <taxon>Vanilleae</taxon>
        <taxon>Vanilla</taxon>
    </lineage>
</organism>
<sequence length="234" mass="26375">MSSNGKLPQKRKLPQLPENEQKLYNLILSKESMGIWTADMKKETGLPNNTVTKALKSLQAKNLIKDVVNIHNKAKKFYMAVEFEPAKEISGGTWYSDGNLDVEFINILRDQCRMYVERFKVATIENVWQSIRDSGVFNTECSMQQIKEIMGSLVLDKELEELNSTGIGDFSRIQPGKKCYKRYKDGGNPKEQGILSSIPCGVCPRLTDCTPDGIISPKLVFISINGWTSRCQVS</sequence>
<evidence type="ECO:0000313" key="7">
    <source>
        <dbReference type="EMBL" id="KAG0474903.1"/>
    </source>
</evidence>
<dbReference type="GO" id="GO:0005737">
    <property type="term" value="C:cytoplasm"/>
    <property type="evidence" value="ECO:0007669"/>
    <property type="project" value="UniProtKB-ARBA"/>
</dbReference>
<evidence type="ECO:0000256" key="4">
    <source>
        <dbReference type="ARBA" id="ARBA00023163"/>
    </source>
</evidence>
<dbReference type="InterPro" id="IPR036390">
    <property type="entry name" value="WH_DNA-bd_sf"/>
</dbReference>
<dbReference type="GO" id="GO:0006383">
    <property type="term" value="P:transcription by RNA polymerase III"/>
    <property type="evidence" value="ECO:0007669"/>
    <property type="project" value="InterPro"/>
</dbReference>
<keyword evidence="5" id="KW-0539">Nucleus</keyword>
<dbReference type="InterPro" id="IPR007832">
    <property type="entry name" value="RNA_pol_Rpc34"/>
</dbReference>
<evidence type="ECO:0000256" key="1">
    <source>
        <dbReference type="ARBA" id="ARBA00004123"/>
    </source>
</evidence>
<evidence type="ECO:0000313" key="9">
    <source>
        <dbReference type="Proteomes" id="UP000639772"/>
    </source>
</evidence>
<gene>
    <name evidence="7" type="ORF">HPP92_014589</name>
    <name evidence="6" type="ORF">HPP92_015034</name>
</gene>
<evidence type="ECO:0000256" key="3">
    <source>
        <dbReference type="ARBA" id="ARBA00022478"/>
    </source>
</evidence>
<dbReference type="InterPro" id="IPR016049">
    <property type="entry name" value="RNA_pol_Rpc34-like"/>
</dbReference>
<dbReference type="EMBL" id="JADCNL010000007">
    <property type="protein sequence ID" value="KAG0473177.1"/>
    <property type="molecule type" value="Genomic_DNA"/>
</dbReference>
<accession>A0A835QQQ7</accession>
<protein>
    <recommendedName>
        <fullName evidence="10">DNA-directed RNA polymerase III subunit RPC6</fullName>
    </recommendedName>
</protein>
<dbReference type="EMBL" id="JADCNM010000007">
    <property type="protein sequence ID" value="KAG0474903.1"/>
    <property type="molecule type" value="Genomic_DNA"/>
</dbReference>
<name>A0A835QQQ7_VANPL</name>
<comment type="subcellular location">
    <subcellularLocation>
        <location evidence="1">Nucleus</location>
    </subcellularLocation>
</comment>